<gene>
    <name evidence="2" type="ORF">DFH08DRAFT_856670</name>
</gene>
<protein>
    <submittedName>
        <fullName evidence="2">Uncharacterized protein</fullName>
    </submittedName>
</protein>
<evidence type="ECO:0000313" key="2">
    <source>
        <dbReference type="EMBL" id="KAJ7353372.1"/>
    </source>
</evidence>
<feature type="compositionally biased region" description="Acidic residues" evidence="1">
    <location>
        <begin position="107"/>
        <end position="119"/>
    </location>
</feature>
<accession>A0AAD7AAG1</accession>
<evidence type="ECO:0000313" key="3">
    <source>
        <dbReference type="Proteomes" id="UP001218218"/>
    </source>
</evidence>
<organism evidence="2 3">
    <name type="scientific">Mycena albidolilacea</name>
    <dbReference type="NCBI Taxonomy" id="1033008"/>
    <lineage>
        <taxon>Eukaryota</taxon>
        <taxon>Fungi</taxon>
        <taxon>Dikarya</taxon>
        <taxon>Basidiomycota</taxon>
        <taxon>Agaricomycotina</taxon>
        <taxon>Agaricomycetes</taxon>
        <taxon>Agaricomycetidae</taxon>
        <taxon>Agaricales</taxon>
        <taxon>Marasmiineae</taxon>
        <taxon>Mycenaceae</taxon>
        <taxon>Mycena</taxon>
    </lineage>
</organism>
<feature type="compositionally biased region" description="Polar residues" evidence="1">
    <location>
        <begin position="210"/>
        <end position="220"/>
    </location>
</feature>
<evidence type="ECO:0000256" key="1">
    <source>
        <dbReference type="SAM" id="MobiDB-lite"/>
    </source>
</evidence>
<dbReference type="Proteomes" id="UP001218218">
    <property type="component" value="Unassembled WGS sequence"/>
</dbReference>
<feature type="region of interest" description="Disordered" evidence="1">
    <location>
        <begin position="103"/>
        <end position="143"/>
    </location>
</feature>
<dbReference type="AlphaFoldDB" id="A0AAD7AAG1"/>
<feature type="region of interest" description="Disordered" evidence="1">
    <location>
        <begin position="170"/>
        <end position="220"/>
    </location>
</feature>
<keyword evidence="3" id="KW-1185">Reference proteome</keyword>
<feature type="compositionally biased region" description="Pro residues" evidence="1">
    <location>
        <begin position="130"/>
        <end position="140"/>
    </location>
</feature>
<reference evidence="2" key="1">
    <citation type="submission" date="2023-03" db="EMBL/GenBank/DDBJ databases">
        <title>Massive genome expansion in bonnet fungi (Mycena s.s.) driven by repeated elements and novel gene families across ecological guilds.</title>
        <authorList>
            <consortium name="Lawrence Berkeley National Laboratory"/>
            <person name="Harder C.B."/>
            <person name="Miyauchi S."/>
            <person name="Viragh M."/>
            <person name="Kuo A."/>
            <person name="Thoen E."/>
            <person name="Andreopoulos B."/>
            <person name="Lu D."/>
            <person name="Skrede I."/>
            <person name="Drula E."/>
            <person name="Henrissat B."/>
            <person name="Morin E."/>
            <person name="Kohler A."/>
            <person name="Barry K."/>
            <person name="LaButti K."/>
            <person name="Morin E."/>
            <person name="Salamov A."/>
            <person name="Lipzen A."/>
            <person name="Mereny Z."/>
            <person name="Hegedus B."/>
            <person name="Baldrian P."/>
            <person name="Stursova M."/>
            <person name="Weitz H."/>
            <person name="Taylor A."/>
            <person name="Grigoriev I.V."/>
            <person name="Nagy L.G."/>
            <person name="Martin F."/>
            <person name="Kauserud H."/>
        </authorList>
    </citation>
    <scope>NUCLEOTIDE SEQUENCE</scope>
    <source>
        <strain evidence="2">CBHHK002</strain>
    </source>
</reference>
<dbReference type="EMBL" id="JARIHO010000011">
    <property type="protein sequence ID" value="KAJ7353372.1"/>
    <property type="molecule type" value="Genomic_DNA"/>
</dbReference>
<proteinExistence type="predicted"/>
<comment type="caution">
    <text evidence="2">The sequence shown here is derived from an EMBL/GenBank/DDBJ whole genome shotgun (WGS) entry which is preliminary data.</text>
</comment>
<sequence length="220" mass="23503">MPHTGHPPNPILKRATTVHEDYDPFPHLLNPSVHFPPSPSLTRTFSAHSATQYDRTPIQVTPNACALPARGCPGRTYYDSSAASNGRGGSLHPRALAAYEAQKQQLEDEGDDDDDDEEAERTPTRTSPYIPLPVPPPIPNAHPSHVSPYAATAYPYSMPFSSPATYGYHTAQPPPLVPDLSSESDESDGFASPPPEPAGPPMHLGMSSPCAPSNGVSHIV</sequence>
<name>A0AAD7AAG1_9AGAR</name>